<feature type="domain" description="BED-type" evidence="6">
    <location>
        <begin position="31"/>
        <end position="88"/>
    </location>
</feature>
<dbReference type="InterPro" id="IPR003656">
    <property type="entry name" value="Znf_BED"/>
</dbReference>
<evidence type="ECO:0000256" key="4">
    <source>
        <dbReference type="PROSITE-ProRule" id="PRU00027"/>
    </source>
</evidence>
<evidence type="ECO:0000256" key="2">
    <source>
        <dbReference type="ARBA" id="ARBA00022771"/>
    </source>
</evidence>
<evidence type="ECO:0000313" key="7">
    <source>
        <dbReference type="EMBL" id="KAF9599755.1"/>
    </source>
</evidence>
<dbReference type="PANTHER" id="PTHR46951:SF2">
    <property type="entry name" value="BED-TYPE DOMAIN-CONTAINING PROTEIN"/>
    <property type="match status" value="1"/>
</dbReference>
<evidence type="ECO:0000256" key="3">
    <source>
        <dbReference type="ARBA" id="ARBA00022833"/>
    </source>
</evidence>
<sequence length="193" mass="22083">MVWKRSRQNVNKEVDGHGVFYLNMAKKKKETQNDVTWKHCTKVGDGKKAKLKCNYCGKEYSGGNFRIKHHLAYTRENVVACAKVESGVKEFFFKLLKENKMKKQLLGDEYDGGDEERGAEFVGEKRKLALDAFAQRFQPSRKKSSGPRDLKLKDKGKGKVQEVEKEKEDTSEDDDDDDDGVESEEDVSSMDDD</sequence>
<keyword evidence="2 4" id="KW-0863">Zinc-finger</keyword>
<dbReference type="EMBL" id="JADFTS010000006">
    <property type="protein sequence ID" value="KAF9599755.1"/>
    <property type="molecule type" value="Genomic_DNA"/>
</dbReference>
<dbReference type="Proteomes" id="UP000631114">
    <property type="component" value="Unassembled WGS sequence"/>
</dbReference>
<dbReference type="GO" id="GO:0008270">
    <property type="term" value="F:zinc ion binding"/>
    <property type="evidence" value="ECO:0007669"/>
    <property type="project" value="UniProtKB-KW"/>
</dbReference>
<protein>
    <recommendedName>
        <fullName evidence="6">BED-type domain-containing protein</fullName>
    </recommendedName>
</protein>
<comment type="caution">
    <text evidence="7">The sequence shown here is derived from an EMBL/GenBank/DDBJ whole genome shotgun (WGS) entry which is preliminary data.</text>
</comment>
<proteinExistence type="predicted"/>
<feature type="compositionally biased region" description="Acidic residues" evidence="5">
    <location>
        <begin position="169"/>
        <end position="193"/>
    </location>
</feature>
<dbReference type="Pfam" id="PF02892">
    <property type="entry name" value="zf-BED"/>
    <property type="match status" value="1"/>
</dbReference>
<evidence type="ECO:0000256" key="1">
    <source>
        <dbReference type="ARBA" id="ARBA00022723"/>
    </source>
</evidence>
<keyword evidence="8" id="KW-1185">Reference proteome</keyword>
<dbReference type="AlphaFoldDB" id="A0A835LLW0"/>
<gene>
    <name evidence="7" type="ORF">IFM89_001701</name>
</gene>
<evidence type="ECO:0000256" key="5">
    <source>
        <dbReference type="SAM" id="MobiDB-lite"/>
    </source>
</evidence>
<accession>A0A835LLW0</accession>
<dbReference type="PROSITE" id="PS50808">
    <property type="entry name" value="ZF_BED"/>
    <property type="match status" value="1"/>
</dbReference>
<dbReference type="GO" id="GO:0003677">
    <property type="term" value="F:DNA binding"/>
    <property type="evidence" value="ECO:0007669"/>
    <property type="project" value="InterPro"/>
</dbReference>
<feature type="compositionally biased region" description="Basic and acidic residues" evidence="5">
    <location>
        <begin position="146"/>
        <end position="168"/>
    </location>
</feature>
<name>A0A835LLW0_9MAGN</name>
<keyword evidence="3" id="KW-0862">Zinc</keyword>
<evidence type="ECO:0000259" key="6">
    <source>
        <dbReference type="PROSITE" id="PS50808"/>
    </source>
</evidence>
<keyword evidence="1" id="KW-0479">Metal-binding</keyword>
<organism evidence="7 8">
    <name type="scientific">Coptis chinensis</name>
    <dbReference type="NCBI Taxonomy" id="261450"/>
    <lineage>
        <taxon>Eukaryota</taxon>
        <taxon>Viridiplantae</taxon>
        <taxon>Streptophyta</taxon>
        <taxon>Embryophyta</taxon>
        <taxon>Tracheophyta</taxon>
        <taxon>Spermatophyta</taxon>
        <taxon>Magnoliopsida</taxon>
        <taxon>Ranunculales</taxon>
        <taxon>Ranunculaceae</taxon>
        <taxon>Coptidoideae</taxon>
        <taxon>Coptis</taxon>
    </lineage>
</organism>
<reference evidence="7 8" key="1">
    <citation type="submission" date="2020-10" db="EMBL/GenBank/DDBJ databases">
        <title>The Coptis chinensis genome and diversification of protoberbering-type alkaloids.</title>
        <authorList>
            <person name="Wang B."/>
            <person name="Shu S."/>
            <person name="Song C."/>
            <person name="Liu Y."/>
        </authorList>
    </citation>
    <scope>NUCLEOTIDE SEQUENCE [LARGE SCALE GENOMIC DNA]</scope>
    <source>
        <strain evidence="7">HL-2020</strain>
        <tissue evidence="7">Leaf</tissue>
    </source>
</reference>
<dbReference type="PANTHER" id="PTHR46951">
    <property type="entry name" value="BED-TYPE DOMAIN-CONTAINING PROTEIN"/>
    <property type="match status" value="1"/>
</dbReference>
<dbReference type="OrthoDB" id="2442898at2759"/>
<feature type="region of interest" description="Disordered" evidence="5">
    <location>
        <begin position="136"/>
        <end position="193"/>
    </location>
</feature>
<evidence type="ECO:0000313" key="8">
    <source>
        <dbReference type="Proteomes" id="UP000631114"/>
    </source>
</evidence>